<keyword evidence="1" id="KW-0812">Transmembrane</keyword>
<evidence type="ECO:0000313" key="3">
    <source>
        <dbReference type="Proteomes" id="UP000659697"/>
    </source>
</evidence>
<feature type="transmembrane region" description="Helical" evidence="1">
    <location>
        <begin position="47"/>
        <end position="67"/>
    </location>
</feature>
<keyword evidence="3" id="KW-1185">Reference proteome</keyword>
<proteinExistence type="predicted"/>
<reference evidence="3" key="1">
    <citation type="journal article" date="2019" name="Int. J. Syst. Evol. Microbiol.">
        <title>The Global Catalogue of Microorganisms (GCM) 10K type strain sequencing project: providing services to taxonomists for standard genome sequencing and annotation.</title>
        <authorList>
            <consortium name="The Broad Institute Genomics Platform"/>
            <consortium name="The Broad Institute Genome Sequencing Center for Infectious Disease"/>
            <person name="Wu L."/>
            <person name="Ma J."/>
        </authorList>
    </citation>
    <scope>NUCLEOTIDE SEQUENCE [LARGE SCALE GENOMIC DNA]</scope>
    <source>
        <strain evidence="3">CGMCC 1.7003</strain>
    </source>
</reference>
<keyword evidence="1" id="KW-0472">Membrane</keyword>
<sequence>MQLKMIDKTLYRQRLNRITVASILALIIVSLSSSTLLIALLSDGTGSNFWLNFSGVAMGCLIVGYTLKRLKQHPYFSEVAYIWDLKHELNLIQRKRKAIDAAAAQNDINALIIQAFSFKASKLVWQLDDNTLMMSELTIADNKLQQQIAAAGLTLDATDYERDLLARF</sequence>
<dbReference type="InterPro" id="IPR021438">
    <property type="entry name" value="DUF3087"/>
</dbReference>
<accession>A0ABQ3KZ84</accession>
<gene>
    <name evidence="2" type="ORF">GCM10010919_15340</name>
</gene>
<dbReference type="Pfam" id="PF11286">
    <property type="entry name" value="DUF3087"/>
    <property type="match status" value="1"/>
</dbReference>
<comment type="caution">
    <text evidence="2">The sequence shown here is derived from an EMBL/GenBank/DDBJ whole genome shotgun (WGS) entry which is preliminary data.</text>
</comment>
<name>A0ABQ3KZ84_9ALTE</name>
<organism evidence="2 3">
    <name type="scientific">Alishewanella longhuensis</name>
    <dbReference type="NCBI Taxonomy" id="1091037"/>
    <lineage>
        <taxon>Bacteria</taxon>
        <taxon>Pseudomonadati</taxon>
        <taxon>Pseudomonadota</taxon>
        <taxon>Gammaproteobacteria</taxon>
        <taxon>Alteromonadales</taxon>
        <taxon>Alteromonadaceae</taxon>
        <taxon>Alishewanella</taxon>
    </lineage>
</organism>
<feature type="transmembrane region" description="Helical" evidence="1">
    <location>
        <begin position="20"/>
        <end position="41"/>
    </location>
</feature>
<dbReference type="EMBL" id="BNAO01000003">
    <property type="protein sequence ID" value="GHG66992.1"/>
    <property type="molecule type" value="Genomic_DNA"/>
</dbReference>
<evidence type="ECO:0000256" key="1">
    <source>
        <dbReference type="SAM" id="Phobius"/>
    </source>
</evidence>
<dbReference type="Proteomes" id="UP000659697">
    <property type="component" value="Unassembled WGS sequence"/>
</dbReference>
<protein>
    <submittedName>
        <fullName evidence="2">DUF3087 domain-containing protein</fullName>
    </submittedName>
</protein>
<keyword evidence="1" id="KW-1133">Transmembrane helix</keyword>
<evidence type="ECO:0000313" key="2">
    <source>
        <dbReference type="EMBL" id="GHG66992.1"/>
    </source>
</evidence>